<dbReference type="InterPro" id="IPR011330">
    <property type="entry name" value="Glyco_hydro/deAcase_b/a-brl"/>
</dbReference>
<evidence type="ECO:0000256" key="3">
    <source>
        <dbReference type="ARBA" id="ARBA00012752"/>
    </source>
</evidence>
<evidence type="ECO:0000256" key="6">
    <source>
        <dbReference type="ARBA" id="ARBA00023295"/>
    </source>
</evidence>
<dbReference type="AlphaFoldDB" id="A0A8W8J4L8"/>
<dbReference type="GO" id="GO:0030246">
    <property type="term" value="F:carbohydrate binding"/>
    <property type="evidence" value="ECO:0007669"/>
    <property type="project" value="InterPro"/>
</dbReference>
<evidence type="ECO:0000256" key="4">
    <source>
        <dbReference type="ARBA" id="ARBA00022723"/>
    </source>
</evidence>
<dbReference type="PANTHER" id="PTHR46017">
    <property type="entry name" value="ALPHA-MANNOSIDASE 2C1"/>
    <property type="match status" value="1"/>
</dbReference>
<dbReference type="EC" id="3.2.1.24" evidence="3"/>
<dbReference type="SUPFAM" id="SSF88688">
    <property type="entry name" value="Families 57/38 glycoside transferase middle domain"/>
    <property type="match status" value="1"/>
</dbReference>
<dbReference type="Gene3D" id="2.70.98.30">
    <property type="entry name" value="Golgi alpha-mannosidase II, domain 4"/>
    <property type="match status" value="1"/>
</dbReference>
<dbReference type="SUPFAM" id="SSF88713">
    <property type="entry name" value="Glycoside hydrolase/deacetylase"/>
    <property type="match status" value="1"/>
</dbReference>
<evidence type="ECO:0000313" key="8">
    <source>
        <dbReference type="EnsemblMetazoa" id="G17220.1:cds"/>
    </source>
</evidence>
<dbReference type="InterPro" id="IPR037094">
    <property type="entry name" value="Glyco_hydro_38_cen_sf"/>
</dbReference>
<keyword evidence="6" id="KW-0326">Glycosidase</keyword>
<dbReference type="Pfam" id="PF17677">
    <property type="entry name" value="Glyco_hydro38C2"/>
    <property type="match status" value="1"/>
</dbReference>
<dbReference type="Gene3D" id="2.60.40.2220">
    <property type="match status" value="1"/>
</dbReference>
<proteinExistence type="inferred from homology"/>
<evidence type="ECO:0000256" key="2">
    <source>
        <dbReference type="ARBA" id="ARBA00009792"/>
    </source>
</evidence>
<evidence type="ECO:0000256" key="1">
    <source>
        <dbReference type="ARBA" id="ARBA00000365"/>
    </source>
</evidence>
<dbReference type="GO" id="GO:0009313">
    <property type="term" value="P:oligosaccharide catabolic process"/>
    <property type="evidence" value="ECO:0007669"/>
    <property type="project" value="TreeGrafter"/>
</dbReference>
<dbReference type="SMART" id="SM00872">
    <property type="entry name" value="Alpha-mann_mid"/>
    <property type="match status" value="1"/>
</dbReference>
<dbReference type="InterPro" id="IPR011682">
    <property type="entry name" value="Glyco_hydro_38_C"/>
</dbReference>
<dbReference type="GO" id="GO:0004559">
    <property type="term" value="F:alpha-mannosidase activity"/>
    <property type="evidence" value="ECO:0007669"/>
    <property type="project" value="UniProtKB-EC"/>
</dbReference>
<dbReference type="FunFam" id="2.70.98.30:FF:000001">
    <property type="entry name" value="alpha-mannosidase 2C1 isoform X2"/>
    <property type="match status" value="1"/>
</dbReference>
<dbReference type="FunFam" id="3.20.110.10:FF:000002">
    <property type="entry name" value="alpha-mannosidase 2C1 isoform X1"/>
    <property type="match status" value="1"/>
</dbReference>
<dbReference type="Gene3D" id="1.20.1270.50">
    <property type="entry name" value="Glycoside hydrolase family 38, central domain"/>
    <property type="match status" value="1"/>
</dbReference>
<comment type="catalytic activity">
    <reaction evidence="1">
        <text>Hydrolysis of terminal, non-reducing alpha-D-mannose residues in alpha-D-mannosides.</text>
        <dbReference type="EC" id="3.2.1.24"/>
    </reaction>
</comment>
<dbReference type="InterPro" id="IPR015341">
    <property type="entry name" value="Glyco_hydro_38_cen"/>
</dbReference>
<dbReference type="Gene3D" id="3.20.110.10">
    <property type="entry name" value="Glycoside hydrolase 38, N terminal domain"/>
    <property type="match status" value="1"/>
</dbReference>
<dbReference type="Pfam" id="PF09261">
    <property type="entry name" value="Alpha-mann_mid"/>
    <property type="match status" value="1"/>
</dbReference>
<feature type="domain" description="Glycoside hydrolase family 38 central" evidence="7">
    <location>
        <begin position="516"/>
        <end position="599"/>
    </location>
</feature>
<dbReference type="OMA" id="GQYWDAW"/>
<name>A0A8W8J4L8_MAGGI</name>
<keyword evidence="5" id="KW-0378">Hydrolase</keyword>
<comment type="similarity">
    <text evidence="2">Belongs to the glycosyl hydrolase 38 family.</text>
</comment>
<dbReference type="InterPro" id="IPR011013">
    <property type="entry name" value="Gal_mutarotase_sf_dom"/>
</dbReference>
<dbReference type="Pfam" id="PF22907">
    <property type="entry name" value="Ams1-like_1st"/>
    <property type="match status" value="1"/>
</dbReference>
<dbReference type="OrthoDB" id="10261055at2759"/>
<evidence type="ECO:0000259" key="7">
    <source>
        <dbReference type="SMART" id="SM00872"/>
    </source>
</evidence>
<dbReference type="Pfam" id="PF07748">
    <property type="entry name" value="Glyco_hydro_38C"/>
    <property type="match status" value="1"/>
</dbReference>
<evidence type="ECO:0000313" key="9">
    <source>
        <dbReference type="Proteomes" id="UP000005408"/>
    </source>
</evidence>
<dbReference type="PANTHER" id="PTHR46017:SF1">
    <property type="entry name" value="ALPHA-MANNOSIDASE 2C1"/>
    <property type="match status" value="1"/>
</dbReference>
<dbReference type="GO" id="GO:0006013">
    <property type="term" value="P:mannose metabolic process"/>
    <property type="evidence" value="ECO:0007669"/>
    <property type="project" value="InterPro"/>
</dbReference>
<dbReference type="EnsemblMetazoa" id="G17220.1">
    <property type="protein sequence ID" value="G17220.1:cds"/>
    <property type="gene ID" value="G17220"/>
</dbReference>
<evidence type="ECO:0000256" key="5">
    <source>
        <dbReference type="ARBA" id="ARBA00022801"/>
    </source>
</evidence>
<dbReference type="InterPro" id="IPR027291">
    <property type="entry name" value="Glyco_hydro_38_N_sf"/>
</dbReference>
<organism evidence="8 9">
    <name type="scientific">Magallana gigas</name>
    <name type="common">Pacific oyster</name>
    <name type="synonym">Crassostrea gigas</name>
    <dbReference type="NCBI Taxonomy" id="29159"/>
    <lineage>
        <taxon>Eukaryota</taxon>
        <taxon>Metazoa</taxon>
        <taxon>Spiralia</taxon>
        <taxon>Lophotrochozoa</taxon>
        <taxon>Mollusca</taxon>
        <taxon>Bivalvia</taxon>
        <taxon>Autobranchia</taxon>
        <taxon>Pteriomorphia</taxon>
        <taxon>Ostreida</taxon>
        <taxon>Ostreoidea</taxon>
        <taxon>Ostreidae</taxon>
        <taxon>Magallana</taxon>
    </lineage>
</organism>
<dbReference type="InterPro" id="IPR000602">
    <property type="entry name" value="Glyco_hydro_38_N"/>
</dbReference>
<protein>
    <recommendedName>
        <fullName evidence="3">alpha-mannosidase</fullName>
        <ecNumber evidence="3">3.2.1.24</ecNumber>
    </recommendedName>
</protein>
<dbReference type="FunFam" id="1.20.1270.50:FF:000004">
    <property type="entry name" value="alpha-mannosidase 2C1 isoform X1"/>
    <property type="match status" value="1"/>
</dbReference>
<dbReference type="InterPro" id="IPR041147">
    <property type="entry name" value="GH38_C"/>
</dbReference>
<dbReference type="CDD" id="cd10813">
    <property type="entry name" value="GH38N_AMII_Man2C1"/>
    <property type="match status" value="1"/>
</dbReference>
<dbReference type="InterPro" id="IPR028995">
    <property type="entry name" value="Glyco_hydro_57/38_cen_sf"/>
</dbReference>
<accession>A0A8W8J4L8</accession>
<dbReference type="InterPro" id="IPR054723">
    <property type="entry name" value="Ams1-like_N"/>
</dbReference>
<dbReference type="SUPFAM" id="SSF74650">
    <property type="entry name" value="Galactose mutarotase-like"/>
    <property type="match status" value="1"/>
</dbReference>
<keyword evidence="4" id="KW-0479">Metal-binding</keyword>
<sequence length="1055" mass="120856">MEQVTLKHKRTTLERADKFISPVYFNDVNLRGRLYRDSHPLKSITHYAAPGRVSYQQAVKGKFTKTETGQSFGPTWSTHWFQLEIEIPDNMKGEEVHLLWNSNSEALVWQGGNPLQGLSGDYDRISFPLSKVLGKNKTRFSLYVEMACNRILGEGKDSMIGPPDMNKTFTLSQAEIAVFDREVYELIIDVETLHDMAKHITEETERGYQALYTMNQMINMLDLDDRATYSKAHQLAKKFFQQRNGQSQHTLYAMGHAHMDSAWLWPYAETVRKCARSWSCTIRLMEQYPHFTFTCSQAQQYEWVKDNYPGLYTQIKEFVKKGRFIPVGGTWVEMDGNIPSGEAFVRQFLYGQRFFMKEFNKKCSEFWLPDTFGYSPQLPQIMKLFGISRFLTQKLSWSLVNKFPHHTFWWEGIDGSRVLSHFPPGDSYEMHGKVEEVLRTIKNYKDKGRSNKSVYLFGFGDGGNGPSEDMLVRMSRLQDVDGLPKVQSKTPQEFFSDVEKEDCGNLCRWRGELYLELHNGTYTTHAKVKKMNRFCEFRLHDVEFLASMAHIQSLIKKAAYKFPTEELHRLWKLLLLNQFHDVLPGTSIGLVYEDAHQYYDDIVGSCQKLSSNALASIIADSAHSNPVSMVINCMGWQRKEVVTMSQSTGTPAKKQKKSPELVQIDSQGNTLAMVTVPSYGYAEAKPIKCEKPCSIDKKQNGTFILRNEYLSAEIDNVGRIITLTLNGDERNAISSEPGCYGNQFVMYDDIPLYWDAWDVMDYHLETRKPLLLSTKKTTIQDQGPLRVSLVVEIKISDQSSIKQVISLDTGSPYLKFQTQVDWHENRKFLKVEFPTSVHSMSATYEIQFGHHQRTNHDNTSWDWAQFEVFGHKWAAISEHNFGVAVLNDSKYGYSTRDGVMRLSLLRSPKSPDKDADMGTHSFTYAVMPFQGTFQSAGVIQAAYELNNPLDVHTLNPPKGVQENKSFFSVDNPQVILETIKKSEDLDNALILRLYESYGGQAKVKLTADLPFTSVKRCNGLEEILDNEVTSDLEVIGRQITLSFKPFEIISLLLKF</sequence>
<dbReference type="Proteomes" id="UP000005408">
    <property type="component" value="Unassembled WGS sequence"/>
</dbReference>
<reference evidence="8" key="1">
    <citation type="submission" date="2022-08" db="UniProtKB">
        <authorList>
            <consortium name="EnsemblMetazoa"/>
        </authorList>
    </citation>
    <scope>IDENTIFICATION</scope>
    <source>
        <strain evidence="8">05x7-T-G4-1.051#20</strain>
    </source>
</reference>
<keyword evidence="9" id="KW-1185">Reference proteome</keyword>
<dbReference type="GO" id="GO:0046872">
    <property type="term" value="F:metal ion binding"/>
    <property type="evidence" value="ECO:0007669"/>
    <property type="project" value="UniProtKB-KW"/>
</dbReference>
<dbReference type="Pfam" id="PF01074">
    <property type="entry name" value="Glyco_hydro_38N"/>
    <property type="match status" value="1"/>
</dbReference>